<dbReference type="GO" id="GO:0032589">
    <property type="term" value="C:neuron projection membrane"/>
    <property type="evidence" value="ECO:0007669"/>
    <property type="project" value="TreeGrafter"/>
</dbReference>
<dbReference type="CDD" id="cd00096">
    <property type="entry name" value="Ig"/>
    <property type="match status" value="1"/>
</dbReference>
<keyword evidence="5" id="KW-1185">Reference proteome</keyword>
<dbReference type="InterPro" id="IPR003599">
    <property type="entry name" value="Ig_sub"/>
</dbReference>
<dbReference type="SMART" id="SM00409">
    <property type="entry name" value="IG"/>
    <property type="match status" value="2"/>
</dbReference>
<dbReference type="SMART" id="SM00408">
    <property type="entry name" value="IGc2"/>
    <property type="match status" value="1"/>
</dbReference>
<dbReference type="PROSITE" id="PS50835">
    <property type="entry name" value="IG_LIKE"/>
    <property type="match status" value="2"/>
</dbReference>
<feature type="compositionally biased region" description="Polar residues" evidence="1">
    <location>
        <begin position="46"/>
        <end position="60"/>
    </location>
</feature>
<feature type="chain" id="PRO_5036207292" description="Ig-like domain-containing protein" evidence="2">
    <location>
        <begin position="19"/>
        <end position="379"/>
    </location>
</feature>
<dbReference type="EnsemblMetazoa" id="XM_022815702">
    <property type="protein sequence ID" value="XP_022671437"/>
    <property type="gene ID" value="LOC111254642"/>
</dbReference>
<dbReference type="EnsemblMetazoa" id="XM_022815701">
    <property type="protein sequence ID" value="XP_022671436"/>
    <property type="gene ID" value="LOC111254642"/>
</dbReference>
<dbReference type="AlphaFoldDB" id="A0A7M7KVT0"/>
<feature type="region of interest" description="Disordered" evidence="1">
    <location>
        <begin position="35"/>
        <end position="60"/>
    </location>
</feature>
<feature type="domain" description="Ig-like" evidence="3">
    <location>
        <begin position="217"/>
        <end position="327"/>
    </location>
</feature>
<protein>
    <recommendedName>
        <fullName evidence="3">Ig-like domain-containing protein</fullName>
    </recommendedName>
</protein>
<dbReference type="InterPro" id="IPR013106">
    <property type="entry name" value="Ig_V-set"/>
</dbReference>
<dbReference type="RefSeq" id="XP_022671437.1">
    <property type="nucleotide sequence ID" value="XM_022815702.1"/>
</dbReference>
<dbReference type="PANTHER" id="PTHR23279">
    <property type="entry name" value="DEFECTIVE PROBOSCIS EXTENSION RESPONSE DPR -RELATED"/>
    <property type="match status" value="1"/>
</dbReference>
<evidence type="ECO:0000256" key="1">
    <source>
        <dbReference type="SAM" id="MobiDB-lite"/>
    </source>
</evidence>
<dbReference type="Proteomes" id="UP000594260">
    <property type="component" value="Unplaced"/>
</dbReference>
<evidence type="ECO:0000256" key="2">
    <source>
        <dbReference type="SAM" id="SignalP"/>
    </source>
</evidence>
<dbReference type="KEGG" id="vde:111254642"/>
<dbReference type="Gene3D" id="2.60.40.10">
    <property type="entry name" value="Immunoglobulins"/>
    <property type="match status" value="2"/>
</dbReference>
<dbReference type="PANTHER" id="PTHR23279:SF46">
    <property type="entry name" value="DEFECTIVE PROBOSCIS EXTENSION RESPONSE 10, ISOFORM A-RELATED"/>
    <property type="match status" value="1"/>
</dbReference>
<feature type="signal peptide" evidence="2">
    <location>
        <begin position="1"/>
        <end position="18"/>
    </location>
</feature>
<reference evidence="4" key="1">
    <citation type="submission" date="2021-01" db="UniProtKB">
        <authorList>
            <consortium name="EnsemblMetazoa"/>
        </authorList>
    </citation>
    <scope>IDENTIFICATION</scope>
</reference>
<organism evidence="4 5">
    <name type="scientific">Varroa destructor</name>
    <name type="common">Honeybee mite</name>
    <dbReference type="NCBI Taxonomy" id="109461"/>
    <lineage>
        <taxon>Eukaryota</taxon>
        <taxon>Metazoa</taxon>
        <taxon>Ecdysozoa</taxon>
        <taxon>Arthropoda</taxon>
        <taxon>Chelicerata</taxon>
        <taxon>Arachnida</taxon>
        <taxon>Acari</taxon>
        <taxon>Parasitiformes</taxon>
        <taxon>Mesostigmata</taxon>
        <taxon>Gamasina</taxon>
        <taxon>Dermanyssoidea</taxon>
        <taxon>Varroidae</taxon>
        <taxon>Varroa</taxon>
    </lineage>
</organism>
<name>A0A7M7KVT0_VARDE</name>
<accession>A0A7M7KVT0</accession>
<sequence>MFLEKIYVIAVLLLPTLAVGQMSQEHLSRWNGLRRATEQTREQKRTSVNGVASAETTSFSRPVGGPGTNLGILSNGLHLLTPTIDRSLTPTNVTKQLGATVYLHCFVRNIGQKTVTWLRRADYHILTVGMVTYTTDERFSAVRGESPHSHAFITALSSDRGSANGVADLNSRMMPPAEDWMLQIRSLQKADAGIYECQVNTQHPMLSAHVLLSVLSPRASIAEGTELSIMSGSELVITCVIHDCPQSPLHVFWYHGDRVVNYDNRYSKVNITNLPPVQQKQMPQQHSWNNAIDSGRPVSRLTIHNANKQHSGSYVCAPIDSTPATVHVHVFHAEEQMSRQSFSQSSDISSSHPLRTLYSLGPLLALQMAFLILIAIRAT</sequence>
<dbReference type="InterPro" id="IPR013783">
    <property type="entry name" value="Ig-like_fold"/>
</dbReference>
<dbReference type="GeneID" id="111254642"/>
<feature type="domain" description="Ig-like" evidence="3">
    <location>
        <begin position="82"/>
        <end position="213"/>
    </location>
</feature>
<dbReference type="RefSeq" id="XP_022671436.1">
    <property type="nucleotide sequence ID" value="XM_022815701.1"/>
</dbReference>
<dbReference type="GO" id="GO:0050808">
    <property type="term" value="P:synapse organization"/>
    <property type="evidence" value="ECO:0007669"/>
    <property type="project" value="TreeGrafter"/>
</dbReference>
<evidence type="ECO:0000313" key="4">
    <source>
        <dbReference type="EnsemblMetazoa" id="XP_022671436"/>
    </source>
</evidence>
<feature type="compositionally biased region" description="Basic and acidic residues" evidence="1">
    <location>
        <begin position="35"/>
        <end position="45"/>
    </location>
</feature>
<dbReference type="InterPro" id="IPR036179">
    <property type="entry name" value="Ig-like_dom_sf"/>
</dbReference>
<evidence type="ECO:0000259" key="3">
    <source>
        <dbReference type="PROSITE" id="PS50835"/>
    </source>
</evidence>
<dbReference type="SUPFAM" id="SSF48726">
    <property type="entry name" value="Immunoglobulin"/>
    <property type="match status" value="2"/>
</dbReference>
<dbReference type="InParanoid" id="A0A7M7KVT0"/>
<dbReference type="InterPro" id="IPR003598">
    <property type="entry name" value="Ig_sub2"/>
</dbReference>
<dbReference type="OrthoDB" id="190835at2759"/>
<keyword evidence="2" id="KW-0732">Signal</keyword>
<evidence type="ECO:0000313" key="5">
    <source>
        <dbReference type="Proteomes" id="UP000594260"/>
    </source>
</evidence>
<dbReference type="InterPro" id="IPR007110">
    <property type="entry name" value="Ig-like_dom"/>
</dbReference>
<dbReference type="Pfam" id="PF07686">
    <property type="entry name" value="V-set"/>
    <property type="match status" value="1"/>
</dbReference>
<dbReference type="InterPro" id="IPR037448">
    <property type="entry name" value="Zig-8"/>
</dbReference>
<proteinExistence type="predicted"/>